<evidence type="ECO:0000259" key="2">
    <source>
        <dbReference type="Pfam" id="PF00472"/>
    </source>
</evidence>
<evidence type="ECO:0000256" key="1">
    <source>
        <dbReference type="SAM" id="MobiDB-lite"/>
    </source>
</evidence>
<evidence type="ECO:0000313" key="3">
    <source>
        <dbReference type="EMBL" id="AOR77304.1"/>
    </source>
</evidence>
<dbReference type="GO" id="GO:0043022">
    <property type="term" value="F:ribosome binding"/>
    <property type="evidence" value="ECO:0007669"/>
    <property type="project" value="TreeGrafter"/>
</dbReference>
<dbReference type="PANTHER" id="PTHR47814">
    <property type="entry name" value="PEPTIDYL-TRNA HYDROLASE ARFB"/>
    <property type="match status" value="1"/>
</dbReference>
<dbReference type="NCBIfam" id="NF006718">
    <property type="entry name" value="PRK09256.1"/>
    <property type="match status" value="1"/>
</dbReference>
<feature type="region of interest" description="Disordered" evidence="1">
    <location>
        <begin position="103"/>
        <end position="138"/>
    </location>
</feature>
<dbReference type="EMBL" id="JFYZ01000015">
    <property type="protein sequence ID" value="EZP80766.1"/>
    <property type="molecule type" value="Genomic_DNA"/>
</dbReference>
<dbReference type="InterPro" id="IPR000352">
    <property type="entry name" value="Pep_chain_release_fac_I"/>
</dbReference>
<proteinExistence type="predicted"/>
<dbReference type="AlphaFoldDB" id="A0A031JSK2"/>
<accession>A0A031JSK2</accession>
<organism evidence="4 5">
    <name type="scientific">Novosphingobium resinovorum</name>
    <dbReference type="NCBI Taxonomy" id="158500"/>
    <lineage>
        <taxon>Bacteria</taxon>
        <taxon>Pseudomonadati</taxon>
        <taxon>Pseudomonadota</taxon>
        <taxon>Alphaproteobacteria</taxon>
        <taxon>Sphingomonadales</taxon>
        <taxon>Sphingomonadaceae</taxon>
        <taxon>Novosphingobium</taxon>
    </lineage>
</organism>
<sequence length="138" mass="15188">MSDLEATIGRAQALASESFIASAGPGGQNVNKVATAVQLRLDVYALRLIPPVFARLKELAGSRMTARGELVFTARRFRTQEANRADARERLAEMLTEAHKLPEKRAKSRLNRVGKEQRLKGKKLRGSVKAGRGKVSFD</sequence>
<dbReference type="Proteomes" id="UP000024329">
    <property type="component" value="Unassembled WGS sequence"/>
</dbReference>
<dbReference type="Proteomes" id="UP000094626">
    <property type="component" value="Chromosome"/>
</dbReference>
<evidence type="ECO:0000313" key="5">
    <source>
        <dbReference type="Proteomes" id="UP000024329"/>
    </source>
</evidence>
<evidence type="ECO:0000313" key="6">
    <source>
        <dbReference type="Proteomes" id="UP000094626"/>
    </source>
</evidence>
<dbReference type="GO" id="GO:0003747">
    <property type="term" value="F:translation release factor activity"/>
    <property type="evidence" value="ECO:0007669"/>
    <property type="project" value="InterPro"/>
</dbReference>
<dbReference type="PATRIC" id="fig|158500.4.peg.3249"/>
<evidence type="ECO:0000313" key="4">
    <source>
        <dbReference type="EMBL" id="EZP80766.1"/>
    </source>
</evidence>
<dbReference type="PANTHER" id="PTHR47814:SF1">
    <property type="entry name" value="PEPTIDYL-TRNA HYDROLASE ARFB"/>
    <property type="match status" value="1"/>
</dbReference>
<dbReference type="GO" id="GO:0004045">
    <property type="term" value="F:peptidyl-tRNA hydrolase activity"/>
    <property type="evidence" value="ECO:0007669"/>
    <property type="project" value="TreeGrafter"/>
</dbReference>
<gene>
    <name evidence="3" type="ORF">BES08_11495</name>
    <name evidence="4" type="ORF">BV97_03185</name>
</gene>
<dbReference type="GO" id="GO:0072344">
    <property type="term" value="P:rescue of stalled ribosome"/>
    <property type="evidence" value="ECO:0007669"/>
    <property type="project" value="TreeGrafter"/>
</dbReference>
<dbReference type="KEGG" id="nre:BES08_11495"/>
<dbReference type="Gene3D" id="3.30.160.20">
    <property type="match status" value="1"/>
</dbReference>
<dbReference type="EMBL" id="CP017075">
    <property type="protein sequence ID" value="AOR77304.1"/>
    <property type="molecule type" value="Genomic_DNA"/>
</dbReference>
<reference evidence="6" key="3">
    <citation type="journal article" date="2017" name="J. Biotechnol.">
        <title>Complete genome sequence of Novosphingobium resinovorum SA1, a versatile xenobiotic-degrading bacterium capable of utilizing sulfanilic acid.</title>
        <authorList>
            <person name="Hegedus B."/>
            <person name="Kos P.B."/>
            <person name="Balint B."/>
            <person name="Maroti G."/>
            <person name="Gan H.M."/>
            <person name="Perei K."/>
            <person name="Rakhely G."/>
        </authorList>
    </citation>
    <scope>NUCLEOTIDE SEQUENCE [LARGE SCALE GENOMIC DNA]</scope>
    <source>
        <strain evidence="6">SA1</strain>
    </source>
</reference>
<reference evidence="4 5" key="1">
    <citation type="submission" date="2014-03" db="EMBL/GenBank/DDBJ databases">
        <title>Whole genome sequence of Novosphingobium resinovorum KF1.</title>
        <authorList>
            <person name="Gan H.M."/>
            <person name="Gan H.Y."/>
            <person name="Chew T.H."/>
            <person name="Savka M.A."/>
        </authorList>
    </citation>
    <scope>NUCLEOTIDE SEQUENCE [LARGE SCALE GENOMIC DNA]</scope>
    <source>
        <strain evidence="4 5">KF1</strain>
    </source>
</reference>
<feature type="domain" description="Prokaryotic-type class I peptide chain release factors" evidence="2">
    <location>
        <begin position="17"/>
        <end position="129"/>
    </location>
</feature>
<dbReference type="STRING" id="158500.BES08_11495"/>
<dbReference type="Pfam" id="PF00472">
    <property type="entry name" value="RF-1"/>
    <property type="match status" value="1"/>
</dbReference>
<dbReference type="eggNOG" id="COG0216">
    <property type="taxonomic scope" value="Bacteria"/>
</dbReference>
<dbReference type="OrthoDB" id="9815709at2"/>
<dbReference type="SUPFAM" id="SSF110916">
    <property type="entry name" value="Peptidyl-tRNA hydrolase domain-like"/>
    <property type="match status" value="1"/>
</dbReference>
<keyword evidence="6" id="KW-1185">Reference proteome</keyword>
<dbReference type="RefSeq" id="WP_008827784.1">
    <property type="nucleotide sequence ID" value="NZ_CP017075.1"/>
</dbReference>
<reference evidence="3" key="2">
    <citation type="submission" date="2016-08" db="EMBL/GenBank/DDBJ databases">
        <authorList>
            <person name="Seilhamer J.J."/>
        </authorList>
    </citation>
    <scope>NUCLEOTIDE SEQUENCE [LARGE SCALE GENOMIC DNA]</scope>
    <source>
        <strain evidence="3">SA1</strain>
    </source>
</reference>
<protein>
    <submittedName>
        <fullName evidence="3">Peptide chain release factor 1</fullName>
    </submittedName>
    <submittedName>
        <fullName evidence="4">Peptide chain release factor I</fullName>
    </submittedName>
</protein>
<name>A0A031JSK2_9SPHN</name>